<sequence length="290" mass="32485">MPNGVEVRKNTFVLKQKPISFCGFRCLPLPFPTCFLRTQCYCVSPPVCTNRSPSLISNAHIQVRPDGEFIFRPTRFVTFSILSSPKVGHLNILTFRYPGIKNTDQANYFVQALARGSRLESFKVPFNRQNASCKNPGSLKPSLLASLKRKEDNPTSNAVSVKRRTFNLRTVSASCERKGCFPPFSNCARPCDCVQVFPTGECRHYGVISNANVNYSSRNNAVLLSPSENIQFTIFNTPRNNLKSFTTFVFPIKNTNKRLAFVESQNRIGNLQTGRVLFNQAGTPITLNPS</sequence>
<protein>
    <submittedName>
        <fullName evidence="1">Uncharacterized protein</fullName>
    </submittedName>
</protein>
<accession>A0A1I6TN90</accession>
<dbReference type="EMBL" id="FPAA01000010">
    <property type="protein sequence ID" value="SFS90702.1"/>
    <property type="molecule type" value="Genomic_DNA"/>
</dbReference>
<gene>
    <name evidence="1" type="ORF">SAMN05444972_110161</name>
</gene>
<keyword evidence="2" id="KW-1185">Reference proteome</keyword>
<dbReference type="Proteomes" id="UP000198660">
    <property type="component" value="Unassembled WGS sequence"/>
</dbReference>
<organism evidence="1 2">
    <name type="scientific">Marininema halotolerans</name>
    <dbReference type="NCBI Taxonomy" id="1155944"/>
    <lineage>
        <taxon>Bacteria</taxon>
        <taxon>Bacillati</taxon>
        <taxon>Bacillota</taxon>
        <taxon>Bacilli</taxon>
        <taxon>Bacillales</taxon>
        <taxon>Thermoactinomycetaceae</taxon>
        <taxon>Marininema</taxon>
    </lineage>
</organism>
<evidence type="ECO:0000313" key="1">
    <source>
        <dbReference type="EMBL" id="SFS90702.1"/>
    </source>
</evidence>
<evidence type="ECO:0000313" key="2">
    <source>
        <dbReference type="Proteomes" id="UP000198660"/>
    </source>
</evidence>
<proteinExistence type="predicted"/>
<reference evidence="2" key="1">
    <citation type="submission" date="2016-10" db="EMBL/GenBank/DDBJ databases">
        <authorList>
            <person name="Varghese N."/>
            <person name="Submissions S."/>
        </authorList>
    </citation>
    <scope>NUCLEOTIDE SEQUENCE [LARGE SCALE GENOMIC DNA]</scope>
    <source>
        <strain evidence="2">DSM 45789</strain>
    </source>
</reference>
<dbReference type="AlphaFoldDB" id="A0A1I6TN90"/>
<name>A0A1I6TN90_9BACL</name>